<dbReference type="PANTHER" id="PTHR30483:SF6">
    <property type="entry name" value="PERIPLASMIC BINDING PROTEIN OF ABC TRANSPORTER FOR NATURAL AMINO ACIDS"/>
    <property type="match status" value="1"/>
</dbReference>
<dbReference type="PANTHER" id="PTHR30483">
    <property type="entry name" value="LEUCINE-SPECIFIC-BINDING PROTEIN"/>
    <property type="match status" value="1"/>
</dbReference>
<sequence length="362" mass="39675">YDAFVEELHATGGIKLKDGRIGKISTRFYDSGCRAEDALAVVRKMAGVDKVLLAVGPSCSSALEPVFGILQKKLDDPTDTGLQFMVFSDTSAKPGLGKISPWGFRASPDESSMYLDVMKHLKAIGVKTVAFGFEDNFAHSTATYKVMRKHALDMNLDVVEEQGWHYDDISFSTQARRIKSAKADALMISAHPFTTCGFLREAKRQRIKQQILIGLTSTSSIETLQACPREAKTLIIPTGFAPVNDEAKRITKLVGDKGGFVDIHSAAVWEIMTVVVEALENTDVQLTPETIADDRRKIRDYVANVGSWKGLLGRIISKNQESVEHDGDVSKPWLLAEAQGSSWGIYWRPKALGGTGPLEGVQ</sequence>
<name>A0A382MBC1_9ZZZZ</name>
<evidence type="ECO:0000313" key="3">
    <source>
        <dbReference type="EMBL" id="SVC46244.1"/>
    </source>
</evidence>
<organism evidence="3">
    <name type="scientific">marine metagenome</name>
    <dbReference type="NCBI Taxonomy" id="408172"/>
    <lineage>
        <taxon>unclassified sequences</taxon>
        <taxon>metagenomes</taxon>
        <taxon>ecological metagenomes</taxon>
    </lineage>
</organism>
<dbReference type="InterPro" id="IPR028081">
    <property type="entry name" value="Leu-bd"/>
</dbReference>
<dbReference type="AlphaFoldDB" id="A0A382MBC1"/>
<dbReference type="Gene3D" id="3.40.50.2300">
    <property type="match status" value="2"/>
</dbReference>
<dbReference type="Pfam" id="PF13458">
    <property type="entry name" value="Peripla_BP_6"/>
    <property type="match status" value="1"/>
</dbReference>
<proteinExistence type="predicted"/>
<evidence type="ECO:0000256" key="1">
    <source>
        <dbReference type="ARBA" id="ARBA00022729"/>
    </source>
</evidence>
<dbReference type="SUPFAM" id="SSF53822">
    <property type="entry name" value="Periplasmic binding protein-like I"/>
    <property type="match status" value="1"/>
</dbReference>
<keyword evidence="1" id="KW-0732">Signal</keyword>
<dbReference type="InterPro" id="IPR051010">
    <property type="entry name" value="BCAA_transport"/>
</dbReference>
<evidence type="ECO:0000259" key="2">
    <source>
        <dbReference type="Pfam" id="PF13458"/>
    </source>
</evidence>
<reference evidence="3" key="1">
    <citation type="submission" date="2018-05" db="EMBL/GenBank/DDBJ databases">
        <authorList>
            <person name="Lanie J.A."/>
            <person name="Ng W.-L."/>
            <person name="Kazmierczak K.M."/>
            <person name="Andrzejewski T.M."/>
            <person name="Davidsen T.M."/>
            <person name="Wayne K.J."/>
            <person name="Tettelin H."/>
            <person name="Glass J.I."/>
            <person name="Rusch D."/>
            <person name="Podicherti R."/>
            <person name="Tsui H.-C.T."/>
            <person name="Winkler M.E."/>
        </authorList>
    </citation>
    <scope>NUCLEOTIDE SEQUENCE</scope>
</reference>
<dbReference type="InterPro" id="IPR028082">
    <property type="entry name" value="Peripla_BP_I"/>
</dbReference>
<dbReference type="EMBL" id="UINC01092559">
    <property type="protein sequence ID" value="SVC46244.1"/>
    <property type="molecule type" value="Genomic_DNA"/>
</dbReference>
<feature type="non-terminal residue" evidence="3">
    <location>
        <position position="1"/>
    </location>
</feature>
<feature type="domain" description="Leucine-binding protein" evidence="2">
    <location>
        <begin position="2"/>
        <end position="336"/>
    </location>
</feature>
<protein>
    <recommendedName>
        <fullName evidence="2">Leucine-binding protein domain-containing protein</fullName>
    </recommendedName>
</protein>
<gene>
    <name evidence="3" type="ORF">METZ01_LOCUS299098</name>
</gene>
<accession>A0A382MBC1</accession>